<gene>
    <name evidence="3" type="ORF">AAH991_13915</name>
</gene>
<dbReference type="EMBL" id="JBDJAW010000009">
    <property type="protein sequence ID" value="MEN3536208.1"/>
    <property type="molecule type" value="Genomic_DNA"/>
</dbReference>
<feature type="region of interest" description="Disordered" evidence="1">
    <location>
        <begin position="251"/>
        <end position="278"/>
    </location>
</feature>
<evidence type="ECO:0000256" key="1">
    <source>
        <dbReference type="SAM" id="MobiDB-lite"/>
    </source>
</evidence>
<keyword evidence="2" id="KW-0812">Transmembrane</keyword>
<feature type="region of interest" description="Disordered" evidence="1">
    <location>
        <begin position="157"/>
        <end position="182"/>
    </location>
</feature>
<sequence>MRHTETDLRALLDEHGRAPAGREPAASLDAIVRRGRRMRRTQRAVTAGAAVACAVAAVALGNGLLTGQPRADRTTVAAQPTDSARAAQGPKLPGTMPVVLGAEKFDLRPIRIWRFETMGVGRTLTFTPTSYFTGSRVVCDDPRAWVVVEMPLKGGEKGGTTGRCGDSAGGGHHDRKSAPSGWLKGPQSIRIWVFPADAPVREAACRALPKECDEPALADGRALWRPEVRDRLAAMLGERPGRWAAGIYDRADPFTSVPDGEPPAATDAPVAGTSTPAG</sequence>
<comment type="caution">
    <text evidence="3">The sequence shown here is derived from an EMBL/GenBank/DDBJ whole genome shotgun (WGS) entry which is preliminary data.</text>
</comment>
<organism evidence="3 4">
    <name type="scientific">Microbispora maris</name>
    <dbReference type="NCBI Taxonomy" id="3144104"/>
    <lineage>
        <taxon>Bacteria</taxon>
        <taxon>Bacillati</taxon>
        <taxon>Actinomycetota</taxon>
        <taxon>Actinomycetes</taxon>
        <taxon>Streptosporangiales</taxon>
        <taxon>Streptosporangiaceae</taxon>
        <taxon>Microbispora</taxon>
    </lineage>
</organism>
<reference evidence="3 4" key="1">
    <citation type="submission" date="2024-05" db="EMBL/GenBank/DDBJ databases">
        <title>Microbispora sp.ZYX-F-249.</title>
        <authorList>
            <person name="Xie H."/>
        </authorList>
    </citation>
    <scope>NUCLEOTIDE SEQUENCE [LARGE SCALE GENOMIC DNA]</scope>
    <source>
        <strain evidence="3 4">ZYX-F-249</strain>
    </source>
</reference>
<accession>A0ABV0ANQ8</accession>
<dbReference type="Proteomes" id="UP001447516">
    <property type="component" value="Unassembled WGS sequence"/>
</dbReference>
<keyword evidence="2" id="KW-0472">Membrane</keyword>
<evidence type="ECO:0000313" key="4">
    <source>
        <dbReference type="Proteomes" id="UP001447516"/>
    </source>
</evidence>
<feature type="transmembrane region" description="Helical" evidence="2">
    <location>
        <begin position="44"/>
        <end position="65"/>
    </location>
</feature>
<evidence type="ECO:0000313" key="3">
    <source>
        <dbReference type="EMBL" id="MEN3536208.1"/>
    </source>
</evidence>
<name>A0ABV0ANQ8_9ACTN</name>
<keyword evidence="2" id="KW-1133">Transmembrane helix</keyword>
<feature type="compositionally biased region" description="Gly residues" evidence="1">
    <location>
        <begin position="157"/>
        <end position="170"/>
    </location>
</feature>
<proteinExistence type="predicted"/>
<evidence type="ECO:0000256" key="2">
    <source>
        <dbReference type="SAM" id="Phobius"/>
    </source>
</evidence>
<keyword evidence="4" id="KW-1185">Reference proteome</keyword>
<protein>
    <submittedName>
        <fullName evidence="3">Uncharacterized protein</fullName>
    </submittedName>
</protein>
<dbReference type="RefSeq" id="WP_346226208.1">
    <property type="nucleotide sequence ID" value="NZ_JBDJAW010000009.1"/>
</dbReference>